<name>A0A839Z4S7_9HYPH</name>
<sequence length="145" mass="15425">MFIKLLSQADGLRTFAVILETGEEAMAALRGFAEQEGLTAAHVSAIGAFSQATISYFDWDRKEYETIPVREQVEVAALSGDVAIGPDGKPAVHIHVVLGKRGGVAVAGHLEDGMVRPTLEIILTETPAHLHKRVDAASGLALIAR</sequence>
<dbReference type="Proteomes" id="UP000533469">
    <property type="component" value="Unassembled WGS sequence"/>
</dbReference>
<evidence type="ECO:0000313" key="2">
    <source>
        <dbReference type="EMBL" id="MBB3770619.1"/>
    </source>
</evidence>
<dbReference type="PANTHER" id="PTHR34988">
    <property type="entry name" value="PROTEIN, PUTATIVE-RELATED"/>
    <property type="match status" value="1"/>
</dbReference>
<evidence type="ECO:0000259" key="1">
    <source>
        <dbReference type="PROSITE" id="PS51742"/>
    </source>
</evidence>
<protein>
    <recommendedName>
        <fullName evidence="1">PPC domain-containing protein</fullName>
    </recommendedName>
</protein>
<dbReference type="InterPro" id="IPR025707">
    <property type="entry name" value="DNA_bp_PD1"/>
</dbReference>
<comment type="caution">
    <text evidence="2">The sequence shown here is derived from an EMBL/GenBank/DDBJ whole genome shotgun (WGS) entry which is preliminary data.</text>
</comment>
<proteinExistence type="predicted"/>
<dbReference type="InterPro" id="IPR005175">
    <property type="entry name" value="PPC_dom"/>
</dbReference>
<dbReference type="Gene3D" id="3.30.1330.80">
    <property type="entry name" value="Hypothetical protein, similar to alpha- acetolactate decarboxylase, domain 2"/>
    <property type="match status" value="1"/>
</dbReference>
<dbReference type="PROSITE" id="PS51742">
    <property type="entry name" value="PPC"/>
    <property type="match status" value="1"/>
</dbReference>
<dbReference type="CDD" id="cd11378">
    <property type="entry name" value="DUF296"/>
    <property type="match status" value="1"/>
</dbReference>
<accession>A0A839Z4S7</accession>
<organism evidence="2 3">
    <name type="scientific">Ancylobacter tetraedralis</name>
    <dbReference type="NCBI Taxonomy" id="217068"/>
    <lineage>
        <taxon>Bacteria</taxon>
        <taxon>Pseudomonadati</taxon>
        <taxon>Pseudomonadota</taxon>
        <taxon>Alphaproteobacteria</taxon>
        <taxon>Hyphomicrobiales</taxon>
        <taxon>Xanthobacteraceae</taxon>
        <taxon>Ancylobacter</taxon>
    </lineage>
</organism>
<dbReference type="RefSeq" id="WP_183188808.1">
    <property type="nucleotide sequence ID" value="NZ_JACICD010000002.1"/>
</dbReference>
<dbReference type="PIRSF" id="PIRSF016702">
    <property type="entry name" value="DNA_bp_PD1"/>
    <property type="match status" value="1"/>
</dbReference>
<evidence type="ECO:0000313" key="3">
    <source>
        <dbReference type="Proteomes" id="UP000533469"/>
    </source>
</evidence>
<dbReference type="PANTHER" id="PTHR34988:SF1">
    <property type="entry name" value="DNA-BINDING PROTEIN"/>
    <property type="match status" value="1"/>
</dbReference>
<keyword evidence="3" id="KW-1185">Reference proteome</keyword>
<feature type="domain" description="PPC" evidence="1">
    <location>
        <begin position="9"/>
        <end position="145"/>
    </location>
</feature>
<dbReference type="Pfam" id="PF03479">
    <property type="entry name" value="PCC"/>
    <property type="match status" value="1"/>
</dbReference>
<gene>
    <name evidence="2" type="ORF">FHS55_001214</name>
</gene>
<dbReference type="AlphaFoldDB" id="A0A839Z4S7"/>
<dbReference type="EMBL" id="JACICD010000002">
    <property type="protein sequence ID" value="MBB3770619.1"/>
    <property type="molecule type" value="Genomic_DNA"/>
</dbReference>
<reference evidence="2 3" key="1">
    <citation type="submission" date="2020-08" db="EMBL/GenBank/DDBJ databases">
        <title>Genomic Encyclopedia of Type Strains, Phase IV (KMG-IV): sequencing the most valuable type-strain genomes for metagenomic binning, comparative biology and taxonomic classification.</title>
        <authorList>
            <person name="Goeker M."/>
        </authorList>
    </citation>
    <scope>NUCLEOTIDE SEQUENCE [LARGE SCALE GENOMIC DNA]</scope>
    <source>
        <strain evidence="2 3">DSM 5895</strain>
    </source>
</reference>
<dbReference type="SUPFAM" id="SSF117856">
    <property type="entry name" value="AF0104/ALDC/Ptd012-like"/>
    <property type="match status" value="1"/>
</dbReference>